<dbReference type="AlphaFoldDB" id="A0A7S3QAI8"/>
<protein>
    <submittedName>
        <fullName evidence="1">Uncharacterized protein</fullName>
    </submittedName>
</protein>
<gene>
    <name evidence="1" type="ORF">CDEB00056_LOCUS15734</name>
</gene>
<reference evidence="1" key="1">
    <citation type="submission" date="2021-01" db="EMBL/GenBank/DDBJ databases">
        <authorList>
            <person name="Corre E."/>
            <person name="Pelletier E."/>
            <person name="Niang G."/>
            <person name="Scheremetjew M."/>
            <person name="Finn R."/>
            <person name="Kale V."/>
            <person name="Holt S."/>
            <person name="Cochrane G."/>
            <person name="Meng A."/>
            <person name="Brown T."/>
            <person name="Cohen L."/>
        </authorList>
    </citation>
    <scope>NUCLEOTIDE SEQUENCE</scope>
    <source>
        <strain evidence="1">MM31A-1</strain>
    </source>
</reference>
<name>A0A7S3QAI8_9STRA</name>
<accession>A0A7S3QAI8</accession>
<organism evidence="1">
    <name type="scientific">Chaetoceros debilis</name>
    <dbReference type="NCBI Taxonomy" id="122233"/>
    <lineage>
        <taxon>Eukaryota</taxon>
        <taxon>Sar</taxon>
        <taxon>Stramenopiles</taxon>
        <taxon>Ochrophyta</taxon>
        <taxon>Bacillariophyta</taxon>
        <taxon>Coscinodiscophyceae</taxon>
        <taxon>Chaetocerotophycidae</taxon>
        <taxon>Chaetocerotales</taxon>
        <taxon>Chaetocerotaceae</taxon>
        <taxon>Chaetoceros</taxon>
    </lineage>
</organism>
<proteinExistence type="predicted"/>
<dbReference type="EMBL" id="HBIO01020437">
    <property type="protein sequence ID" value="CAE0470881.1"/>
    <property type="molecule type" value="Transcribed_RNA"/>
</dbReference>
<sequence length="161" mass="17679">MTTAIAMPEEPQPIRSTAINHIRIADDPPRNKVSVSVTSFPIVLSPLLSFEPVYRRRSVYDLNFGTMPDTEMMTMMVNGPLPIQFDLTNIAIQNTTIPNLTMTTAASALVSPIPSVPFELILTHGSVYDLQFGTNPDPEMMIMMLEKVPSTQSAGINNNDA</sequence>
<evidence type="ECO:0000313" key="1">
    <source>
        <dbReference type="EMBL" id="CAE0470881.1"/>
    </source>
</evidence>